<feature type="domain" description="Multidrug resistance protein MdtA-like barrel-sandwich hybrid" evidence="6">
    <location>
        <begin position="109"/>
        <end position="230"/>
    </location>
</feature>
<feature type="domain" description="CusB-like beta-barrel" evidence="7">
    <location>
        <begin position="243"/>
        <end position="315"/>
    </location>
</feature>
<dbReference type="Pfam" id="PF25967">
    <property type="entry name" value="RND-MFP_C"/>
    <property type="match status" value="1"/>
</dbReference>
<gene>
    <name evidence="9" type="ORF">GEU84_016715</name>
</gene>
<name>A0A8X8H5J2_9RHOB</name>
<comment type="subcellular location">
    <subcellularLocation>
        <location evidence="1">Cell envelope</location>
    </subcellularLocation>
</comment>
<reference evidence="9" key="1">
    <citation type="submission" date="2020-05" db="EMBL/GenBank/DDBJ databases">
        <title>Fertoebacter nigrum gen. nov., sp. nov., a new member of the family Rhodobacteraceae.</title>
        <authorList>
            <person name="Szuroczki S."/>
            <person name="Abbaszade G."/>
            <person name="Buni D."/>
            <person name="Schumann P."/>
            <person name="Toth E."/>
        </authorList>
    </citation>
    <scope>NUCLEOTIDE SEQUENCE</scope>
    <source>
        <strain evidence="9">RG-N-1a</strain>
    </source>
</reference>
<dbReference type="InterPro" id="IPR058627">
    <property type="entry name" value="MdtA-like_C"/>
</dbReference>
<dbReference type="Gene3D" id="1.10.287.470">
    <property type="entry name" value="Helix hairpin bin"/>
    <property type="match status" value="1"/>
</dbReference>
<dbReference type="AlphaFoldDB" id="A0A8X8H5J2"/>
<evidence type="ECO:0000259" key="7">
    <source>
        <dbReference type="Pfam" id="PF25954"/>
    </source>
</evidence>
<accession>A0A8X8H5J2</accession>
<dbReference type="Proteomes" id="UP000484076">
    <property type="component" value="Unassembled WGS sequence"/>
</dbReference>
<dbReference type="Pfam" id="PF25954">
    <property type="entry name" value="Beta-barrel_RND_2"/>
    <property type="match status" value="1"/>
</dbReference>
<evidence type="ECO:0000256" key="3">
    <source>
        <dbReference type="ARBA" id="ARBA00022448"/>
    </source>
</evidence>
<keyword evidence="10" id="KW-1185">Reference proteome</keyword>
<proteinExistence type="inferred from homology"/>
<evidence type="ECO:0000313" key="10">
    <source>
        <dbReference type="Proteomes" id="UP000484076"/>
    </source>
</evidence>
<evidence type="ECO:0000259" key="6">
    <source>
        <dbReference type="Pfam" id="PF25917"/>
    </source>
</evidence>
<dbReference type="Gene3D" id="2.40.50.100">
    <property type="match status" value="1"/>
</dbReference>
<dbReference type="NCBIfam" id="TIGR01730">
    <property type="entry name" value="RND_mfp"/>
    <property type="match status" value="1"/>
</dbReference>
<comment type="caution">
    <text evidence="9">The sequence shown here is derived from an EMBL/GenBank/DDBJ whole genome shotgun (WGS) entry which is preliminary data.</text>
</comment>
<feature type="domain" description="Multidrug resistance protein MdtA-like C-terminal permuted SH3" evidence="8">
    <location>
        <begin position="328"/>
        <end position="379"/>
    </location>
</feature>
<dbReference type="PANTHER" id="PTHR30469:SF11">
    <property type="entry name" value="BLL4320 PROTEIN"/>
    <property type="match status" value="1"/>
</dbReference>
<dbReference type="Gene3D" id="2.40.30.170">
    <property type="match status" value="1"/>
</dbReference>
<dbReference type="SUPFAM" id="SSF111369">
    <property type="entry name" value="HlyD-like secretion proteins"/>
    <property type="match status" value="1"/>
</dbReference>
<protein>
    <submittedName>
        <fullName evidence="9">Efflux RND transporter periplasmic adaptor subunit</fullName>
    </submittedName>
</protein>
<evidence type="ECO:0000256" key="5">
    <source>
        <dbReference type="SAM" id="MobiDB-lite"/>
    </source>
</evidence>
<feature type="coiled-coil region" evidence="4">
    <location>
        <begin position="138"/>
        <end position="170"/>
    </location>
</feature>
<evidence type="ECO:0000256" key="1">
    <source>
        <dbReference type="ARBA" id="ARBA00004196"/>
    </source>
</evidence>
<dbReference type="GO" id="GO:0015562">
    <property type="term" value="F:efflux transmembrane transporter activity"/>
    <property type="evidence" value="ECO:0007669"/>
    <property type="project" value="TreeGrafter"/>
</dbReference>
<feature type="region of interest" description="Disordered" evidence="5">
    <location>
        <begin position="55"/>
        <end position="82"/>
    </location>
</feature>
<dbReference type="RefSeq" id="WP_174539938.1">
    <property type="nucleotide sequence ID" value="NZ_WHUT02000011.1"/>
</dbReference>
<evidence type="ECO:0000256" key="2">
    <source>
        <dbReference type="ARBA" id="ARBA00009477"/>
    </source>
</evidence>
<evidence type="ECO:0000313" key="9">
    <source>
        <dbReference type="EMBL" id="NUB46043.1"/>
    </source>
</evidence>
<dbReference type="EMBL" id="WHUT02000011">
    <property type="protein sequence ID" value="NUB46043.1"/>
    <property type="molecule type" value="Genomic_DNA"/>
</dbReference>
<keyword evidence="3" id="KW-0813">Transport</keyword>
<keyword evidence="4" id="KW-0175">Coiled coil</keyword>
<sequence length="409" mass="42926">MMKIMTQTVLALGILAGALAIWINYIPSALPLLARYGVLDALGIAAPAEEGATAGGQAVAGQPPRGGQGAGGGRPGGPPAGPVAVMARPAELRAMNDQVAAIGDGQPYRSVTLVPEVTGVLDTVNVTSGAYVEQGVVLATLRDEVQRIARDRAQLQLADAEAAMNRLEALGNSGAVTELQRSDARLTLQTAALALREAELELERRRIIAPIAGWVGILSAEPGDQVSPQNAFAQIDDRSRVLVEFRVPERFVGRITEGSALTATPLANPQMVLDGRISAIDSRVDPASRTLLMQAVLENSDDMLRAGMAFNISLSFAGDSFPAVDPLAIQWNSDGSFVWVVREGKAQRAAVRIMQRNSDSVLVAGELAEGDLVVTEGVQSLRPGMDLAPRVAENPEQITPAVLPVSTEG</sequence>
<dbReference type="PANTHER" id="PTHR30469">
    <property type="entry name" value="MULTIDRUG RESISTANCE PROTEIN MDTA"/>
    <property type="match status" value="1"/>
</dbReference>
<dbReference type="GO" id="GO:1990281">
    <property type="term" value="C:efflux pump complex"/>
    <property type="evidence" value="ECO:0007669"/>
    <property type="project" value="TreeGrafter"/>
</dbReference>
<comment type="similarity">
    <text evidence="2">Belongs to the membrane fusion protein (MFP) (TC 8.A.1) family.</text>
</comment>
<evidence type="ECO:0000256" key="4">
    <source>
        <dbReference type="SAM" id="Coils"/>
    </source>
</evidence>
<feature type="compositionally biased region" description="Gly residues" evidence="5">
    <location>
        <begin position="64"/>
        <end position="75"/>
    </location>
</feature>
<dbReference type="FunFam" id="2.40.30.170:FF:000010">
    <property type="entry name" value="Efflux RND transporter periplasmic adaptor subunit"/>
    <property type="match status" value="1"/>
</dbReference>
<dbReference type="Gene3D" id="2.40.420.20">
    <property type="match status" value="1"/>
</dbReference>
<dbReference type="Pfam" id="PF25917">
    <property type="entry name" value="BSH_RND"/>
    <property type="match status" value="1"/>
</dbReference>
<organism evidence="9 10">
    <name type="scientific">Fertoeibacter niger</name>
    <dbReference type="NCBI Taxonomy" id="2656921"/>
    <lineage>
        <taxon>Bacteria</taxon>
        <taxon>Pseudomonadati</taxon>
        <taxon>Pseudomonadota</taxon>
        <taxon>Alphaproteobacteria</taxon>
        <taxon>Rhodobacterales</taxon>
        <taxon>Paracoccaceae</taxon>
        <taxon>Fertoeibacter</taxon>
    </lineage>
</organism>
<evidence type="ECO:0000259" key="8">
    <source>
        <dbReference type="Pfam" id="PF25967"/>
    </source>
</evidence>
<dbReference type="InterPro" id="IPR058792">
    <property type="entry name" value="Beta-barrel_RND_2"/>
</dbReference>
<dbReference type="InterPro" id="IPR006143">
    <property type="entry name" value="RND_pump_MFP"/>
</dbReference>
<dbReference type="InterPro" id="IPR058625">
    <property type="entry name" value="MdtA-like_BSH"/>
</dbReference>